<feature type="coiled-coil region" evidence="1">
    <location>
        <begin position="378"/>
        <end position="426"/>
    </location>
</feature>
<gene>
    <name evidence="3" type="ORF">AWC38_SpisGene13315</name>
</gene>
<feature type="region of interest" description="Disordered" evidence="2">
    <location>
        <begin position="582"/>
        <end position="609"/>
    </location>
</feature>
<proteinExistence type="predicted"/>
<keyword evidence="1" id="KW-0175">Coiled coil</keyword>
<dbReference type="AlphaFoldDB" id="A0A2B4RZG7"/>
<feature type="region of interest" description="Disordered" evidence="2">
    <location>
        <begin position="652"/>
        <end position="671"/>
    </location>
</feature>
<feature type="compositionally biased region" description="Basic and acidic residues" evidence="2">
    <location>
        <begin position="595"/>
        <end position="609"/>
    </location>
</feature>
<feature type="compositionally biased region" description="Low complexity" evidence="2">
    <location>
        <begin position="186"/>
        <end position="201"/>
    </location>
</feature>
<evidence type="ECO:0000313" key="4">
    <source>
        <dbReference type="Proteomes" id="UP000225706"/>
    </source>
</evidence>
<feature type="region of interest" description="Disordered" evidence="2">
    <location>
        <begin position="186"/>
        <end position="213"/>
    </location>
</feature>
<evidence type="ECO:0000256" key="1">
    <source>
        <dbReference type="SAM" id="Coils"/>
    </source>
</evidence>
<dbReference type="Proteomes" id="UP000225706">
    <property type="component" value="Unassembled WGS sequence"/>
</dbReference>
<evidence type="ECO:0000313" key="3">
    <source>
        <dbReference type="EMBL" id="PFX22173.1"/>
    </source>
</evidence>
<keyword evidence="4" id="KW-1185">Reference proteome</keyword>
<protein>
    <submittedName>
        <fullName evidence="3">Uncharacterized protein</fullName>
    </submittedName>
</protein>
<dbReference type="OrthoDB" id="5971937at2759"/>
<name>A0A2B4RZG7_STYPI</name>
<organism evidence="3 4">
    <name type="scientific">Stylophora pistillata</name>
    <name type="common">Smooth cauliflower coral</name>
    <dbReference type="NCBI Taxonomy" id="50429"/>
    <lineage>
        <taxon>Eukaryota</taxon>
        <taxon>Metazoa</taxon>
        <taxon>Cnidaria</taxon>
        <taxon>Anthozoa</taxon>
        <taxon>Hexacorallia</taxon>
        <taxon>Scleractinia</taxon>
        <taxon>Astrocoeniina</taxon>
        <taxon>Pocilloporidae</taxon>
        <taxon>Stylophora</taxon>
    </lineage>
</organism>
<accession>A0A2B4RZG7</accession>
<reference evidence="4" key="1">
    <citation type="journal article" date="2017" name="bioRxiv">
        <title>Comparative analysis of the genomes of Stylophora pistillata and Acropora digitifera provides evidence for extensive differences between species of corals.</title>
        <authorList>
            <person name="Voolstra C.R."/>
            <person name="Li Y."/>
            <person name="Liew Y.J."/>
            <person name="Baumgarten S."/>
            <person name="Zoccola D."/>
            <person name="Flot J.-F."/>
            <person name="Tambutte S."/>
            <person name="Allemand D."/>
            <person name="Aranda M."/>
        </authorList>
    </citation>
    <scope>NUCLEOTIDE SEQUENCE [LARGE SCALE GENOMIC DNA]</scope>
</reference>
<feature type="coiled-coil region" evidence="1">
    <location>
        <begin position="496"/>
        <end position="537"/>
    </location>
</feature>
<sequence length="690" mass="78019">MEEDSIVSGADYQTLTLSSEELAVVVPGGDFHKVYLKPTQTAEIKKKYSKGPKRPQPKKELYLKLDEILFDALRQEFEVCPGNTIDRLFMVKFLTGVVQRHLSDFPDLDNLLNLRDTVLTGRIKKVFPEVEYKRRQVKEDHYRKAWLYVNIRRKPSRASHPDEVKIESVSTTSTWTPPVATVTVPLKQASSPSSSPPAGAGHLQSSPAHTVEHCSPNNMVGDSICVGQYPGESLVCDSGSDGMASDISSHFSTECEASERSALAMDSSTLQEWVVSNYVQDSLCYVPVQDVVKAFKKDFNMDITYKECHQLVLSAYASPRNRLIPKKSVRVSSVGQQYVYRGISPINKDSGSSSKPQAGNEFEFAQTFQGEDSCEEPEEDWKQKMKELTDERDRALKERNQALAALMELEKEHAEAFETIEKMKKEKMRGSLAENSSKTMTETVVNSRELSTNHCKESFLEKLWERFGGTKSDCATEQKMKCDQDNSDYSFWKEIVTQAKEERDNLLKRLTVVKTERNSYLERIHLLEKENQRLRDTVDIKLTDVSHHRLLDDISLHFQTNCHGENDPKEALSSVLAHLKSKRKQVTPSRLNKSPRLDHVNGRNSTEDATTHPVTLTLSLKVRDDGRAFSGDIGTSNGDFLREESERLVNGNFDNKESSASNKKPDTEQDLLVFTSGSEMVGFTRHPLED</sequence>
<dbReference type="EMBL" id="LSMT01000248">
    <property type="protein sequence ID" value="PFX22173.1"/>
    <property type="molecule type" value="Genomic_DNA"/>
</dbReference>
<evidence type="ECO:0000256" key="2">
    <source>
        <dbReference type="SAM" id="MobiDB-lite"/>
    </source>
</evidence>
<comment type="caution">
    <text evidence="3">The sequence shown here is derived from an EMBL/GenBank/DDBJ whole genome shotgun (WGS) entry which is preliminary data.</text>
</comment>